<keyword evidence="6 8" id="KW-0472">Membrane</keyword>
<dbReference type="PROSITE" id="PS50850">
    <property type="entry name" value="MFS"/>
    <property type="match status" value="1"/>
</dbReference>
<protein>
    <recommendedName>
        <fullName evidence="9">Major facilitator superfamily (MFS) profile domain-containing protein</fullName>
    </recommendedName>
</protein>
<comment type="similarity">
    <text evidence="2">Belongs to the major facilitator superfamily. Sugar transporter (TC 2.A.1.1) family.</text>
</comment>
<evidence type="ECO:0000256" key="4">
    <source>
        <dbReference type="ARBA" id="ARBA00022692"/>
    </source>
</evidence>
<keyword evidence="4 8" id="KW-0812">Transmembrane</keyword>
<evidence type="ECO:0000256" key="8">
    <source>
        <dbReference type="SAM" id="Phobius"/>
    </source>
</evidence>
<evidence type="ECO:0000259" key="9">
    <source>
        <dbReference type="PROSITE" id="PS50850"/>
    </source>
</evidence>
<dbReference type="PANTHER" id="PTHR23500:SF460">
    <property type="entry name" value="SUGAR TRANSPORT PROTEIN 11"/>
    <property type="match status" value="1"/>
</dbReference>
<keyword evidence="11" id="KW-1185">Reference proteome</keyword>
<dbReference type="EMBL" id="JAVYJV010000001">
    <property type="protein sequence ID" value="KAK4380513.1"/>
    <property type="molecule type" value="Genomic_DNA"/>
</dbReference>
<evidence type="ECO:0000256" key="6">
    <source>
        <dbReference type="ARBA" id="ARBA00023136"/>
    </source>
</evidence>
<dbReference type="InterPro" id="IPR005828">
    <property type="entry name" value="MFS_sugar_transport-like"/>
</dbReference>
<feature type="transmembrane region" description="Helical" evidence="8">
    <location>
        <begin position="92"/>
        <end position="113"/>
    </location>
</feature>
<reference evidence="10" key="1">
    <citation type="submission" date="2023-12" db="EMBL/GenBank/DDBJ databases">
        <title>Genome assembly of Anisodus tanguticus.</title>
        <authorList>
            <person name="Wang Y.-J."/>
        </authorList>
    </citation>
    <scope>NUCLEOTIDE SEQUENCE</scope>
    <source>
        <strain evidence="10">KB-2021</strain>
        <tissue evidence="10">Leaf</tissue>
    </source>
</reference>
<dbReference type="Pfam" id="PF00083">
    <property type="entry name" value="Sugar_tr"/>
    <property type="match status" value="1"/>
</dbReference>
<gene>
    <name evidence="10" type="ORF">RND71_002375</name>
</gene>
<evidence type="ECO:0000256" key="3">
    <source>
        <dbReference type="ARBA" id="ARBA00022448"/>
    </source>
</evidence>
<dbReference type="InterPro" id="IPR045262">
    <property type="entry name" value="STP/PLT_plant"/>
</dbReference>
<dbReference type="AlphaFoldDB" id="A0AAE1VRY0"/>
<evidence type="ECO:0000256" key="5">
    <source>
        <dbReference type="ARBA" id="ARBA00022989"/>
    </source>
</evidence>
<evidence type="ECO:0000256" key="2">
    <source>
        <dbReference type="ARBA" id="ARBA00010992"/>
    </source>
</evidence>
<feature type="transmembrane region" description="Helical" evidence="8">
    <location>
        <begin position="67"/>
        <end position="86"/>
    </location>
</feature>
<dbReference type="InterPro" id="IPR036259">
    <property type="entry name" value="MFS_trans_sf"/>
</dbReference>
<dbReference type="GO" id="GO:0016020">
    <property type="term" value="C:membrane"/>
    <property type="evidence" value="ECO:0007669"/>
    <property type="project" value="UniProtKB-SubCell"/>
</dbReference>
<dbReference type="Proteomes" id="UP001291623">
    <property type="component" value="Unassembled WGS sequence"/>
</dbReference>
<comment type="similarity">
    <text evidence="7">Belongs to the major facilitator superfamily. Phosphate:H(+) symporter (TC 2.A.1.9) family.</text>
</comment>
<keyword evidence="3" id="KW-0813">Transport</keyword>
<dbReference type="GO" id="GO:0015144">
    <property type="term" value="F:carbohydrate transmembrane transporter activity"/>
    <property type="evidence" value="ECO:0007669"/>
    <property type="project" value="InterPro"/>
</dbReference>
<comment type="subcellular location">
    <subcellularLocation>
        <location evidence="1">Membrane</location>
        <topology evidence="1">Multi-pass membrane protein</topology>
    </subcellularLocation>
</comment>
<dbReference type="SUPFAM" id="SSF103473">
    <property type="entry name" value="MFS general substrate transporter"/>
    <property type="match status" value="1"/>
</dbReference>
<evidence type="ECO:0000313" key="11">
    <source>
        <dbReference type="Proteomes" id="UP001291623"/>
    </source>
</evidence>
<feature type="domain" description="Major facilitator superfamily (MFS) profile" evidence="9">
    <location>
        <begin position="1"/>
        <end position="117"/>
    </location>
</feature>
<dbReference type="Gene3D" id="1.20.1250.20">
    <property type="entry name" value="MFS general substrate transporter like domains"/>
    <property type="match status" value="1"/>
</dbReference>
<evidence type="ECO:0000256" key="1">
    <source>
        <dbReference type="ARBA" id="ARBA00004141"/>
    </source>
</evidence>
<dbReference type="PANTHER" id="PTHR23500">
    <property type="entry name" value="SOLUTE CARRIER FAMILY 2, FACILITATED GLUCOSE TRANSPORTER"/>
    <property type="match status" value="1"/>
</dbReference>
<dbReference type="InterPro" id="IPR020846">
    <property type="entry name" value="MFS_dom"/>
</dbReference>
<organism evidence="10 11">
    <name type="scientific">Anisodus tanguticus</name>
    <dbReference type="NCBI Taxonomy" id="243964"/>
    <lineage>
        <taxon>Eukaryota</taxon>
        <taxon>Viridiplantae</taxon>
        <taxon>Streptophyta</taxon>
        <taxon>Embryophyta</taxon>
        <taxon>Tracheophyta</taxon>
        <taxon>Spermatophyta</taxon>
        <taxon>Magnoliopsida</taxon>
        <taxon>eudicotyledons</taxon>
        <taxon>Gunneridae</taxon>
        <taxon>Pentapetalae</taxon>
        <taxon>asterids</taxon>
        <taxon>lamiids</taxon>
        <taxon>Solanales</taxon>
        <taxon>Solanaceae</taxon>
        <taxon>Solanoideae</taxon>
        <taxon>Hyoscyameae</taxon>
        <taxon>Anisodus</taxon>
    </lineage>
</organism>
<evidence type="ECO:0000256" key="7">
    <source>
        <dbReference type="ARBA" id="ARBA00044504"/>
    </source>
</evidence>
<evidence type="ECO:0000313" key="10">
    <source>
        <dbReference type="EMBL" id="KAK4380513.1"/>
    </source>
</evidence>
<sequence>MIMTQFIMFFLPETKGVTTEIENKFGACIKRRSTSVISHDYDIEYMKGWLVPSEVFPMEIRSAGQSITVSVNMFFTFVIGQLFLTMLCDMKFGLFFFFGGFFMIMTQFIMFFLPETKGIPIEEVNRIWKNHWFWKKYMPVDDIHA</sequence>
<name>A0AAE1VRY0_9SOLA</name>
<keyword evidence="5 8" id="KW-1133">Transmembrane helix</keyword>
<accession>A0AAE1VRY0</accession>
<proteinExistence type="inferred from homology"/>
<comment type="caution">
    <text evidence="10">The sequence shown here is derived from an EMBL/GenBank/DDBJ whole genome shotgun (WGS) entry which is preliminary data.</text>
</comment>